<accession>A0ABW8D7F7</accession>
<keyword evidence="4" id="KW-1133">Transmembrane helix</keyword>
<feature type="transmembrane region" description="Helical" evidence="4">
    <location>
        <begin position="3266"/>
        <end position="3286"/>
    </location>
</feature>
<dbReference type="InterPro" id="IPR023347">
    <property type="entry name" value="Lysozyme_dom_sf"/>
</dbReference>
<reference evidence="6 7" key="1">
    <citation type="submission" date="2024-08" db="EMBL/GenBank/DDBJ databases">
        <title>Draft Genome Sequence of Legionella lytica strain DSB2004, Isolated From a Fire Sprinkler System.</title>
        <authorList>
            <person name="Everhart A.D."/>
            <person name="Kidane D.T."/>
            <person name="Farone A.L."/>
            <person name="Farone M.B."/>
        </authorList>
    </citation>
    <scope>NUCLEOTIDE SEQUENCE [LARGE SCALE GENOMIC DNA]</scope>
    <source>
        <strain evidence="6 7">DSB2004</strain>
    </source>
</reference>
<feature type="transmembrane region" description="Helical" evidence="4">
    <location>
        <begin position="3220"/>
        <end position="3246"/>
    </location>
</feature>
<dbReference type="InterPro" id="IPR018392">
    <property type="entry name" value="LysM"/>
</dbReference>
<dbReference type="Pfam" id="PF16754">
    <property type="entry name" value="Pesticin"/>
    <property type="match status" value="1"/>
</dbReference>
<evidence type="ECO:0000313" key="7">
    <source>
        <dbReference type="Proteomes" id="UP001615550"/>
    </source>
</evidence>
<dbReference type="InterPro" id="IPR031325">
    <property type="entry name" value="RHS_repeat"/>
</dbReference>
<dbReference type="Gene3D" id="2.180.10.10">
    <property type="entry name" value="RHS repeat-associated core"/>
    <property type="match status" value="6"/>
</dbReference>
<dbReference type="InterPro" id="IPR056823">
    <property type="entry name" value="TEN-like_YD-shell"/>
</dbReference>
<organism evidence="6 7">
    <name type="scientific">Legionella lytica</name>
    <dbReference type="NCBI Taxonomy" id="96232"/>
    <lineage>
        <taxon>Bacteria</taxon>
        <taxon>Pseudomonadati</taxon>
        <taxon>Pseudomonadota</taxon>
        <taxon>Gammaproteobacteria</taxon>
        <taxon>Legionellales</taxon>
        <taxon>Legionellaceae</taxon>
        <taxon>Legionella</taxon>
    </lineage>
</organism>
<sequence>MTQTITGNGLGIYGSSIGMGGHATHGSASLGQGGESAYVNAANGNLILRHADGFLADIGFGFDLFQTYNSLGERGGSWCFSVQSRIELHGEANHEGSYVIRIGEDGHRARFNWNATRQQYMPEEGGTTNLRLSANGWVYKDGSAKTTYEYDRNGQLMQISDQDNHHLKFNYVDGHLGSIVSTSERQKITWTFNRGLLTDITTTSDTQQVHHIHYDYDERQRLHKVSRNLGDGKTYWITYDYVADSNRISMVKQSDGTSLSIDYDAQGRVQKLIDGEGRCTTYTYASGHTTLSNSLGESWTYFYDERERLIAVEGPENYRMSYRYEGNQLISITQGTQVWHYRYNDAGDCIYIQEPNGHITQRSFDAEHHLLLETSYPAFDGDQHPIKPKTTRYTYDAQGHLRFIIAADGTVTEYRYNPQGQLTSSRRYLKAAYNLSSLAEDFYLSQEQMEKWSTQQNPQQISLVEYNYDWRGQLSEEIHYAHITAEGLGILDAQATRSHTVYDAAGRLREKSIPTANGWSTTYYLYDDLGRLTQTVDNQGHTQNISYDDAHQQIIQTDANGLQTIKIYDRSGLLIATHCLDIHHDLGTTSYQYDEAGRLISETGVDGLNIFYFYDAQGRLNAKVNKQGQLTRYSYNEEGSLVQTHQYSQRINTKGWLQHCPAFVSIIPLSNKEDNISQIVYDEYQRVAYTIDATGAVIGYTYNAEGKITSKTAYAQRLADYQPETLLSKTSLQLRSSSKDRSMHYYYDLNGNVSAELNAEGYVSEYRYDRQGHVIETIRYHQPIKALSGDWQLDKPSADSKDIHTYNFYDAQGQKIASVDGERYLTEYRYDANGQLIERIAYATAIASAFELSNETLETVRPQQQGNDHHSYYSYNDLGQLSEEKSPNGLITAYTYNEVGLLISKRRMDARTQAIREQQYRYDALGRIIQELDELGCAKLKQQPALTDGAIAQIWQEHSINYTYDNAGLLCSKTDALQRTTRYFYNEYGQLQFSLNAQGSIVETCYNALNQIESICKYSAPLSLKKLATVTSQDIQAYLEQVKDAHFDETTWYEYNSIGQVIAQHKGAKGLITSEYNAFGELERSLERIDATHNRSTQYTYDRRGFLSQRTEDPEGLNRSVQMHYDAFGWMDEYTDGRKNTTLYKWNNRGEQIKIVNPQNKFKKIGYDAFGRVISETDNLQIKIKEYNYDDQNNKLTLKDLQRGSEIITEFNVFGDKLSLSDGNKNTTTFSYDERGLLIRVDAPENTAKAYHYDAAGQLQWQEDSGGHKIAYTYDAQGHVLSKTIDPDGLNLISEYAYDAIGRQIQVTEHQRVTQFTYNDQGLLVKSCVDPKGLNLITEYSYDAQGLLLRKTELNSKGHDKITAYTWDTLGRCIATIQDPDNLCLKTQYQYDENDNLTCQTDARGNSTYYVYDGKNQCRYQINARGGVTEHIYNANGCETQTITYAKPIKLGEKHSESSLSQLLVKDAKDQHIFREWDTAGRLEKLFDALGYATEYAYDTNDNIVCITKYPVPVSIEDLKVGVVVQLDRTNARDEHFAYDGLNQLRFQCNGKYVTESQYDAYGQVIARIQYIKPVALHEASAINLEYFQKNCPSNSENKITRYVYDPAGRMIIELSPQGVAKSYTYNELNQVISCTRYATLIRGDNATGLALGTLAHSNKDRSNYFVYDAAGRERYRISSEGQVVERCYDEVGNVLSQITHAQRVTTLKDNTLAGLDKLLAEDRSARSSTYSYDALGRLEKEVNANKQETSYQYDSNGNVSKKIEANKAEWTYSYDELNRLTETLSPKVAVMAKVMGNQYQVSVRSISTKKEYDSFGNVISETRDTEGSAQKRCFEYDAMNRLTKTIYPDVKVNNASQARSAARQEISKDLSELTTYNAFGDVIARSDRAGHWQHFAYDMQGQLIYQVDTRGALTQYDYDAFGRVTQKIRYAKPLTLDDYSTAAIVQACLTDNADRTESYNYDLDDRLIETKRDAVLTFNPRDKKYSQVQPSTRNEYNAFGELVKTIKRLDSSREAVTLMYYNQDGQQTAQIDAEGYLTTYQLNAFGEVECCTEFASRAGTANVNEYSRPAAHAKDRTVSFTYDALGQLTSKVLKNVEFSRLVNGKLETIRQDIPTYYRYDAMGHLVETTDAKNNTAYCYYDALGQLTAKVGPGQQTRSATTYYYDALGNLLQTHKWANGAKLTENKGFVVNGFSEADQVSSAEFNTLGQVISETNAMNHTVNYSYDAAGNLVRSFQNVTRVDGSIQVRDVRYVYDSAHNLLETRRYKENNQLHVEVAVYNIFGEMTDKEMENALHIHIDYDRLGHAWRSNVQGYYQIFLYDAADEVTQIVTSANGFHPESGERGVNLGDAYFNNCMDFDNGNLHQRLQRQNATYDALGHLLSQVREYTVEIFDKEGLRKVVESGQTQTVDRWGNILSHTNALGYTTNYEYNLFNQVIRQELPEVSFMNEQGVRSRIKPVNTFAYDELGRVIAAIDAKKHRTTRAYDAEGHVIQETDAKGISKSKKYNLLGQLSSTENELHGITAYTYDRENRLTQVRSYFGEKKLHQQEYTYDEAGQLLTQKNGANEQIKFTYDTLGNQIKKIDARGMATDYEYDDYGHKIKAVDANRKQQTWTYDAHGHLLSHTDLGNRTTRYEYNVNGLLLKEYSTSGKEINRQYQGDGQLITYEDKTSNETVRYSYDLEGQMRSKLSSRSQNIKDSWLYETDFYAYDELGRLSSVRRHNPEDLPNADKSLLWVDYDYDEVGNIRHTAVQAKASGTRSGSASEAYYLYDENNRMTLNKGELHNGQIVFGAKGSRLAYDDAGNISDAESYENKTLNKYHYVYDQANQLVEVSLQGKRIQAKKYDLAGRVTEEHVYDKLGNKSQETILTYQGGLLIHQSLRDQNKKEFSTVNYTYDAAENMTSMLITNKGGPTNKGGSTIAHQYTYELWDSYQQKTDSVIITDYNAKVPTYGRSTRNYDQNGLLNNVVDPYVDKNNHASNIKYLYSSIDGLRLRQDGDGSSTSYLSLAGKTIGSLRVDASGKQDLDIYGGFTPTGGPTARHIKLDKEQREMMAELMSMLGVTEDPFNKAPTPIDAPQDSIGAYTLKSGDSLESIALQVYGDSSLWYLIADANGISDRSAIAGRDSQLYIGQRLTIPPAATGQHHTQATHRILDANKMLGNTSAKAAMPTPKPPKPKHGSFFGKLVVAVVVTVATVLTAGAIAVGMGVAGSIFSAGLSALGGTIAGSAGAAGIGSVLGVGFAAGFVGSIAGQTAANLMGMQSGVDFGGALISGLATAATAGVGYGLKNVGTFKNLSNKLNNYNYKYFNTSSAFEMMEQNAASQAFNTTIRRHQHFDWTELGVSGLTGGLMGSEAGKEFGKKLETLDKHTGMLSAELQTLAGAGAQSLTTDSHFDALQVLGDNLGNAIGNAVVGRFAWSGLEDMGKDIAQENIKGLIIDGLLDDFEQSKQDFNNYLVNHMDEGVNPSAPRDKDTYLSGSILSGYTGEVIYNNSEYFDGNGALAQENVPFRTKEISSSRDITTYLSGSVLSGYVGSVIYNNSEYFDGNGVFIRENITLDDYGNNIFSSLENVREALNVKYKTKIIFSELSSHEGGQIRHGYLPMQRVRDKNGSSLKVVGQSGITFATGCDIGQHSEKEIKSFHFPPELEAKLLPFAGKKRDDARELLPLAKKTYLTSEEANRLDFAFKGKTIQATMDSWNRKKLQHTPSFMELTAEQQTVLLSRTYHQGPAMPDTKVAYNFYNSALKNDWIRAEEHLRNYNVKDQYYINRVHKEADLLKKNR</sequence>
<feature type="domain" description="LysM" evidence="5">
    <location>
        <begin position="3082"/>
        <end position="3136"/>
    </location>
</feature>
<keyword evidence="6" id="KW-0326">Glycosidase</keyword>
<dbReference type="InterPro" id="IPR050708">
    <property type="entry name" value="T6SS_VgrG/RHS"/>
</dbReference>
<evidence type="ECO:0000256" key="2">
    <source>
        <dbReference type="ARBA" id="ARBA00022638"/>
    </source>
</evidence>
<evidence type="ECO:0000256" key="3">
    <source>
        <dbReference type="ARBA" id="ARBA00022737"/>
    </source>
</evidence>
<dbReference type="Pfam" id="PF05593">
    <property type="entry name" value="RHS_repeat"/>
    <property type="match status" value="3"/>
</dbReference>
<dbReference type="Pfam" id="PF01476">
    <property type="entry name" value="LysM"/>
    <property type="match status" value="1"/>
</dbReference>
<dbReference type="EC" id="3.2.1.17" evidence="6"/>
<dbReference type="InterPro" id="IPR006530">
    <property type="entry name" value="YD"/>
</dbReference>
<dbReference type="Pfam" id="PF25023">
    <property type="entry name" value="TEN_YD-shell"/>
    <property type="match status" value="4"/>
</dbReference>
<dbReference type="Gene3D" id="3.90.930.1">
    <property type="match status" value="1"/>
</dbReference>
<keyword evidence="7" id="KW-1185">Reference proteome</keyword>
<dbReference type="PANTHER" id="PTHR32305:SF15">
    <property type="entry name" value="PROTEIN RHSA-RELATED"/>
    <property type="match status" value="1"/>
</dbReference>
<name>A0ABW8D7F7_9GAMM</name>
<keyword evidence="6" id="KW-0378">Hydrolase</keyword>
<dbReference type="InterPro" id="IPR036779">
    <property type="entry name" value="LysM_dom_sf"/>
</dbReference>
<comment type="caution">
    <text evidence="6">The sequence shown here is derived from an EMBL/GenBank/DDBJ whole genome shotgun (WGS) entry which is preliminary data.</text>
</comment>
<evidence type="ECO:0000259" key="5">
    <source>
        <dbReference type="PROSITE" id="PS51782"/>
    </source>
</evidence>
<evidence type="ECO:0000256" key="4">
    <source>
        <dbReference type="SAM" id="Phobius"/>
    </source>
</evidence>
<dbReference type="InterPro" id="IPR031922">
    <property type="entry name" value="Pesticin_C"/>
</dbReference>
<dbReference type="RefSeq" id="WP_400187495.1">
    <property type="nucleotide sequence ID" value="NZ_JBGORX010000002.1"/>
</dbReference>
<keyword evidence="2" id="KW-0081">Bacteriolytic enzyme</keyword>
<dbReference type="SMART" id="SM00257">
    <property type="entry name" value="LysM"/>
    <property type="match status" value="1"/>
</dbReference>
<keyword evidence="4" id="KW-0812">Transmembrane</keyword>
<evidence type="ECO:0000256" key="1">
    <source>
        <dbReference type="ARBA" id="ARBA00022529"/>
    </source>
</evidence>
<dbReference type="CDD" id="cd00118">
    <property type="entry name" value="LysM"/>
    <property type="match status" value="1"/>
</dbReference>
<keyword evidence="4" id="KW-0472">Membrane</keyword>
<dbReference type="Gene3D" id="3.10.350.10">
    <property type="entry name" value="LysM domain"/>
    <property type="match status" value="1"/>
</dbReference>
<dbReference type="PROSITE" id="PS51782">
    <property type="entry name" value="LYSM"/>
    <property type="match status" value="1"/>
</dbReference>
<dbReference type="Gene3D" id="1.10.530.40">
    <property type="match status" value="1"/>
</dbReference>
<protein>
    <submittedName>
        <fullName evidence="6">Pesticin C-terminus-like muramidase</fullName>
        <ecNumber evidence="6">3.2.1.17</ecNumber>
    </submittedName>
</protein>
<keyword evidence="1" id="KW-0929">Antimicrobial</keyword>
<dbReference type="PANTHER" id="PTHR32305">
    <property type="match status" value="1"/>
</dbReference>
<dbReference type="Proteomes" id="UP001615550">
    <property type="component" value="Unassembled WGS sequence"/>
</dbReference>
<keyword evidence="3" id="KW-0677">Repeat</keyword>
<dbReference type="GO" id="GO:0003796">
    <property type="term" value="F:lysozyme activity"/>
    <property type="evidence" value="ECO:0007669"/>
    <property type="project" value="UniProtKB-EC"/>
</dbReference>
<gene>
    <name evidence="6" type="ORF">ACD661_08825</name>
</gene>
<evidence type="ECO:0000313" key="6">
    <source>
        <dbReference type="EMBL" id="MFJ1268653.1"/>
    </source>
</evidence>
<dbReference type="EMBL" id="JBGORX010000002">
    <property type="protein sequence ID" value="MFJ1268653.1"/>
    <property type="molecule type" value="Genomic_DNA"/>
</dbReference>
<feature type="transmembrane region" description="Helical" evidence="4">
    <location>
        <begin position="3181"/>
        <end position="3208"/>
    </location>
</feature>
<proteinExistence type="predicted"/>
<dbReference type="NCBIfam" id="TIGR01643">
    <property type="entry name" value="YD_repeat_2x"/>
    <property type="match status" value="13"/>
</dbReference>